<sequence>MVSRTRAAEALGAATSDERGKLLFFLHKVSDEELSGWDIEGQDNDTILSFIREAYKHAQGGSLPAAAASAPGLGSAEGAGTASAANQGAVPLLGRGGDGGWFWLLFGHFAAVADRYPSPHRCTKRGGMQALQLMRQHQD</sequence>
<dbReference type="Proteomes" id="UP000613740">
    <property type="component" value="Unassembled WGS sequence"/>
</dbReference>
<accession>A0A836B6I7</accession>
<evidence type="ECO:0000313" key="1">
    <source>
        <dbReference type="EMBL" id="KAG2448734.1"/>
    </source>
</evidence>
<reference evidence="1" key="1">
    <citation type="journal article" date="2020" name="bioRxiv">
        <title>Comparative genomics of Chlamydomonas.</title>
        <authorList>
            <person name="Craig R.J."/>
            <person name="Hasan A.R."/>
            <person name="Ness R.W."/>
            <person name="Keightley P.D."/>
        </authorList>
    </citation>
    <scope>NUCLEOTIDE SEQUENCE</scope>
    <source>
        <strain evidence="1">CCAP 11/173</strain>
    </source>
</reference>
<dbReference type="OrthoDB" id="10475685at2759"/>
<dbReference type="EMBL" id="JAEHOD010000016">
    <property type="protein sequence ID" value="KAG2448734.1"/>
    <property type="molecule type" value="Genomic_DNA"/>
</dbReference>
<name>A0A836B6I7_9CHLO</name>
<proteinExistence type="predicted"/>
<gene>
    <name evidence="1" type="ORF">HYH02_006088</name>
</gene>
<organism evidence="1 2">
    <name type="scientific">Chlamydomonas schloesseri</name>
    <dbReference type="NCBI Taxonomy" id="2026947"/>
    <lineage>
        <taxon>Eukaryota</taxon>
        <taxon>Viridiplantae</taxon>
        <taxon>Chlorophyta</taxon>
        <taxon>core chlorophytes</taxon>
        <taxon>Chlorophyceae</taxon>
        <taxon>CS clade</taxon>
        <taxon>Chlamydomonadales</taxon>
        <taxon>Chlamydomonadaceae</taxon>
        <taxon>Chlamydomonas</taxon>
    </lineage>
</organism>
<evidence type="ECO:0000313" key="2">
    <source>
        <dbReference type="Proteomes" id="UP000613740"/>
    </source>
</evidence>
<dbReference type="AlphaFoldDB" id="A0A836B6I7"/>
<protein>
    <submittedName>
        <fullName evidence="1">Uncharacterized protein</fullName>
    </submittedName>
</protein>
<comment type="caution">
    <text evidence="1">The sequence shown here is derived from an EMBL/GenBank/DDBJ whole genome shotgun (WGS) entry which is preliminary data.</text>
</comment>
<keyword evidence="2" id="KW-1185">Reference proteome</keyword>